<dbReference type="AlphaFoldDB" id="A0AAV6UKU3"/>
<reference evidence="1 2" key="1">
    <citation type="journal article" date="2022" name="Nat. Ecol. Evol.">
        <title>A masculinizing supergene underlies an exaggerated male reproductive morph in a spider.</title>
        <authorList>
            <person name="Hendrickx F."/>
            <person name="De Corte Z."/>
            <person name="Sonet G."/>
            <person name="Van Belleghem S.M."/>
            <person name="Kostlbacher S."/>
            <person name="Vangestel C."/>
        </authorList>
    </citation>
    <scope>NUCLEOTIDE SEQUENCE [LARGE SCALE GENOMIC DNA]</scope>
    <source>
        <strain evidence="1">W744_W776</strain>
    </source>
</reference>
<evidence type="ECO:0000313" key="2">
    <source>
        <dbReference type="Proteomes" id="UP000827092"/>
    </source>
</evidence>
<evidence type="ECO:0000313" key="1">
    <source>
        <dbReference type="EMBL" id="KAG8184428.1"/>
    </source>
</evidence>
<keyword evidence="2" id="KW-1185">Reference proteome</keyword>
<gene>
    <name evidence="1" type="ORF">JTE90_004595</name>
</gene>
<dbReference type="EMBL" id="JAFNEN010000374">
    <property type="protein sequence ID" value="KAG8184428.1"/>
    <property type="molecule type" value="Genomic_DNA"/>
</dbReference>
<protein>
    <submittedName>
        <fullName evidence="1">Uncharacterized protein</fullName>
    </submittedName>
</protein>
<name>A0AAV6UKU3_9ARAC</name>
<sequence length="305" mass="34572">MALNLIQGKLMSEQSNTSTTSLLEHTPEDFQFEPKLQTEVRRISSMDDISRFYRYFHLLQNNLGDIFTWQQYLNLMRPEQDILDVFNDKADQTIRKEMNTAPQKWDSVEEPKSSAQVFLDEKEMRLPKLNKTNAVISKPSKNVSEISMTMSDFRDLYGSQPGEESVCVLINSSTTSLKNTSGAMMKMYSKTKNPDQNINTTTDIISRLPSNGIECGASLEGWGPNKNRIQINEIGGGAIENCKEMKLKGPIEVKHNASSTTASAPRHNFSEQFFSGEGESIVLPVKVKKRPKRKGFFKILAKFRK</sequence>
<dbReference type="Proteomes" id="UP000827092">
    <property type="component" value="Unassembled WGS sequence"/>
</dbReference>
<organism evidence="1 2">
    <name type="scientific">Oedothorax gibbosus</name>
    <dbReference type="NCBI Taxonomy" id="931172"/>
    <lineage>
        <taxon>Eukaryota</taxon>
        <taxon>Metazoa</taxon>
        <taxon>Ecdysozoa</taxon>
        <taxon>Arthropoda</taxon>
        <taxon>Chelicerata</taxon>
        <taxon>Arachnida</taxon>
        <taxon>Araneae</taxon>
        <taxon>Araneomorphae</taxon>
        <taxon>Entelegynae</taxon>
        <taxon>Araneoidea</taxon>
        <taxon>Linyphiidae</taxon>
        <taxon>Erigoninae</taxon>
        <taxon>Oedothorax</taxon>
    </lineage>
</organism>
<accession>A0AAV6UKU3</accession>
<comment type="caution">
    <text evidence="1">The sequence shown here is derived from an EMBL/GenBank/DDBJ whole genome shotgun (WGS) entry which is preliminary data.</text>
</comment>
<proteinExistence type="predicted"/>